<dbReference type="EMBL" id="AHCD03000027">
    <property type="protein sequence ID" value="KAF7787817.1"/>
    <property type="molecule type" value="Genomic_DNA"/>
</dbReference>
<accession>A0A8T0CAQ4</accession>
<dbReference type="Proteomes" id="UP000016480">
    <property type="component" value="Unassembled WGS sequence"/>
</dbReference>
<name>A0A8T0CAQ4_9GAMM</name>
<comment type="caution">
    <text evidence="1">The sequence shown here is derived from an EMBL/GenBank/DDBJ whole genome shotgun (WGS) entry which is preliminary data.</text>
</comment>
<evidence type="ECO:0000313" key="2">
    <source>
        <dbReference type="Proteomes" id="UP000016480"/>
    </source>
</evidence>
<reference evidence="1 2" key="1">
    <citation type="journal article" date="2012" name="J. Bacteriol.">
        <title>Genome sequence of the cycloprodigiosin-producing bacterial strain Pseudoalteromonas rubra ATCC 29570(T).</title>
        <authorList>
            <person name="Xie B.B."/>
            <person name="Shu Y.L."/>
            <person name="Qin Q.L."/>
            <person name="Rong J.C."/>
            <person name="Zhang X.Y."/>
            <person name="Chen X.L."/>
            <person name="Zhou B.C."/>
            <person name="Zhang Y.Z."/>
        </authorList>
    </citation>
    <scope>NUCLEOTIDE SEQUENCE [LARGE SCALE GENOMIC DNA]</scope>
    <source>
        <strain evidence="1 2">DSM 6842</strain>
    </source>
</reference>
<gene>
    <name evidence="1" type="ORF">PRUB_a2317</name>
</gene>
<protein>
    <submittedName>
        <fullName evidence="1">Uncharacterized protein</fullName>
    </submittedName>
</protein>
<sequence>MKTPAHCLPHLNWLNLNHFLNLVKKSTLFLTKGYLLCSKNR</sequence>
<proteinExistence type="predicted"/>
<evidence type="ECO:0000313" key="1">
    <source>
        <dbReference type="EMBL" id="KAF7787817.1"/>
    </source>
</evidence>
<organism evidence="1 2">
    <name type="scientific">Pseudoalteromonas rubra</name>
    <dbReference type="NCBI Taxonomy" id="43658"/>
    <lineage>
        <taxon>Bacteria</taxon>
        <taxon>Pseudomonadati</taxon>
        <taxon>Pseudomonadota</taxon>
        <taxon>Gammaproteobacteria</taxon>
        <taxon>Alteromonadales</taxon>
        <taxon>Pseudoalteromonadaceae</taxon>
        <taxon>Pseudoalteromonas</taxon>
    </lineage>
</organism>
<dbReference type="AlphaFoldDB" id="A0A8T0CAQ4"/>